<dbReference type="Gene3D" id="1.10.155.10">
    <property type="entry name" value="Chemotaxis receptor methyltransferase CheR, N-terminal domain"/>
    <property type="match status" value="1"/>
</dbReference>
<dbReference type="CDD" id="cd02440">
    <property type="entry name" value="AdoMet_MTases"/>
    <property type="match status" value="1"/>
</dbReference>
<dbReference type="EMBL" id="BAAAQD010000034">
    <property type="protein sequence ID" value="GAA1563971.1"/>
    <property type="molecule type" value="Genomic_DNA"/>
</dbReference>
<sequence>MTRSLAGPTEISAAEFQAVSEFLHQCTGIRLAPGKETLVMGRLDKRLRKLGLSSYTEYLRLIRSPQHATETRQAIDLLTTNETFFFREPRHFDFLGEVVAPAYRAQRVHRPFRLWSAASSSGEEAYSAAMVLAEALPDRPWEIVGTDISSRVVAGAAAGIYPISAAERIPKVMLRRYCRKGRAEYEGLMAVDRELRARTTFLGANLLEDLTRLGRFDVIMLRNVMIYFEPETKARVIGRLQEMLHPGGYLIVSLSETLNGIPSRLRAVQPSIYRLGDDRG</sequence>
<keyword evidence="8" id="KW-1185">Reference proteome</keyword>
<evidence type="ECO:0000313" key="7">
    <source>
        <dbReference type="EMBL" id="GAA1563971.1"/>
    </source>
</evidence>
<dbReference type="SUPFAM" id="SSF47757">
    <property type="entry name" value="Chemotaxis receptor methyltransferase CheR, N-terminal domain"/>
    <property type="match status" value="1"/>
</dbReference>
<dbReference type="InterPro" id="IPR000780">
    <property type="entry name" value="CheR_MeTrfase"/>
</dbReference>
<dbReference type="PIRSF" id="PIRSF000410">
    <property type="entry name" value="CheR"/>
    <property type="match status" value="1"/>
</dbReference>
<evidence type="ECO:0000256" key="5">
    <source>
        <dbReference type="ARBA" id="ARBA00022691"/>
    </source>
</evidence>
<comment type="caution">
    <text evidence="7">The sequence shown here is derived from an EMBL/GenBank/DDBJ whole genome shotgun (WGS) entry which is preliminary data.</text>
</comment>
<dbReference type="Pfam" id="PF03705">
    <property type="entry name" value="CheR_N"/>
    <property type="match status" value="1"/>
</dbReference>
<dbReference type="Gene3D" id="3.40.50.150">
    <property type="entry name" value="Vaccinia Virus protein VP39"/>
    <property type="match status" value="1"/>
</dbReference>
<dbReference type="PRINTS" id="PR00996">
    <property type="entry name" value="CHERMTFRASE"/>
</dbReference>
<dbReference type="RefSeq" id="WP_344512628.1">
    <property type="nucleotide sequence ID" value="NZ_BAAAQD010000034.1"/>
</dbReference>
<evidence type="ECO:0000256" key="2">
    <source>
        <dbReference type="ARBA" id="ARBA00012534"/>
    </source>
</evidence>
<evidence type="ECO:0000256" key="4">
    <source>
        <dbReference type="ARBA" id="ARBA00022679"/>
    </source>
</evidence>
<dbReference type="PANTHER" id="PTHR24422">
    <property type="entry name" value="CHEMOTAXIS PROTEIN METHYLTRANSFERASE"/>
    <property type="match status" value="1"/>
</dbReference>
<dbReference type="InterPro" id="IPR050903">
    <property type="entry name" value="Bact_Chemotaxis_MeTrfase"/>
</dbReference>
<dbReference type="Pfam" id="PF01739">
    <property type="entry name" value="CheR"/>
    <property type="match status" value="1"/>
</dbReference>
<proteinExistence type="predicted"/>
<protein>
    <recommendedName>
        <fullName evidence="2">protein-glutamate O-methyltransferase</fullName>
        <ecNumber evidence="2">2.1.1.80</ecNumber>
    </recommendedName>
</protein>
<dbReference type="Proteomes" id="UP001501470">
    <property type="component" value="Unassembled WGS sequence"/>
</dbReference>
<comment type="catalytic activity">
    <reaction evidence="1">
        <text>L-glutamyl-[protein] + S-adenosyl-L-methionine = [protein]-L-glutamate 5-O-methyl ester + S-adenosyl-L-homocysteine</text>
        <dbReference type="Rhea" id="RHEA:24452"/>
        <dbReference type="Rhea" id="RHEA-COMP:10208"/>
        <dbReference type="Rhea" id="RHEA-COMP:10311"/>
        <dbReference type="ChEBI" id="CHEBI:29973"/>
        <dbReference type="ChEBI" id="CHEBI:57856"/>
        <dbReference type="ChEBI" id="CHEBI:59789"/>
        <dbReference type="ChEBI" id="CHEBI:82795"/>
        <dbReference type="EC" id="2.1.1.80"/>
    </reaction>
</comment>
<keyword evidence="5" id="KW-0949">S-adenosyl-L-methionine</keyword>
<reference evidence="7 8" key="1">
    <citation type="journal article" date="2019" name="Int. J. Syst. Evol. Microbiol.">
        <title>The Global Catalogue of Microorganisms (GCM) 10K type strain sequencing project: providing services to taxonomists for standard genome sequencing and annotation.</title>
        <authorList>
            <consortium name="The Broad Institute Genomics Platform"/>
            <consortium name="The Broad Institute Genome Sequencing Center for Infectious Disease"/>
            <person name="Wu L."/>
            <person name="Ma J."/>
        </authorList>
    </citation>
    <scope>NUCLEOTIDE SEQUENCE [LARGE SCALE GENOMIC DNA]</scope>
    <source>
        <strain evidence="7 8">JCM 15933</strain>
    </source>
</reference>
<dbReference type="InterPro" id="IPR029063">
    <property type="entry name" value="SAM-dependent_MTases_sf"/>
</dbReference>
<evidence type="ECO:0000313" key="8">
    <source>
        <dbReference type="Proteomes" id="UP001501470"/>
    </source>
</evidence>
<evidence type="ECO:0000256" key="1">
    <source>
        <dbReference type="ARBA" id="ARBA00001541"/>
    </source>
</evidence>
<dbReference type="PANTHER" id="PTHR24422:SF26">
    <property type="entry name" value="CHEMOTAXIS PROTEIN METHYLTRANSFERASE"/>
    <property type="match status" value="1"/>
</dbReference>
<dbReference type="PROSITE" id="PS50123">
    <property type="entry name" value="CHER"/>
    <property type="match status" value="1"/>
</dbReference>
<dbReference type="SMART" id="SM00138">
    <property type="entry name" value="MeTrc"/>
    <property type="match status" value="1"/>
</dbReference>
<dbReference type="InterPro" id="IPR036804">
    <property type="entry name" value="CheR_N_sf"/>
</dbReference>
<dbReference type="SUPFAM" id="SSF53335">
    <property type="entry name" value="S-adenosyl-L-methionine-dependent methyltransferases"/>
    <property type="match status" value="1"/>
</dbReference>
<name>A0ABN2CTC1_9ACTN</name>
<keyword evidence="3" id="KW-0489">Methyltransferase</keyword>
<evidence type="ECO:0000259" key="6">
    <source>
        <dbReference type="PROSITE" id="PS50123"/>
    </source>
</evidence>
<organism evidence="7 8">
    <name type="scientific">Dactylosporangium maewongense</name>
    <dbReference type="NCBI Taxonomy" id="634393"/>
    <lineage>
        <taxon>Bacteria</taxon>
        <taxon>Bacillati</taxon>
        <taxon>Actinomycetota</taxon>
        <taxon>Actinomycetes</taxon>
        <taxon>Micromonosporales</taxon>
        <taxon>Micromonosporaceae</taxon>
        <taxon>Dactylosporangium</taxon>
    </lineage>
</organism>
<accession>A0ABN2CTC1</accession>
<dbReference type="InterPro" id="IPR026024">
    <property type="entry name" value="Chemotaxis_MeTrfase_CheR"/>
</dbReference>
<feature type="domain" description="CheR-type methyltransferase" evidence="6">
    <location>
        <begin position="4"/>
        <end position="278"/>
    </location>
</feature>
<dbReference type="InterPro" id="IPR022642">
    <property type="entry name" value="CheR_C"/>
</dbReference>
<dbReference type="EC" id="2.1.1.80" evidence="2"/>
<dbReference type="InterPro" id="IPR022641">
    <property type="entry name" value="CheR_N"/>
</dbReference>
<gene>
    <name evidence="7" type="ORF">GCM10009827_101940</name>
</gene>
<evidence type="ECO:0000256" key="3">
    <source>
        <dbReference type="ARBA" id="ARBA00022603"/>
    </source>
</evidence>
<keyword evidence="4" id="KW-0808">Transferase</keyword>